<comment type="caution">
    <text evidence="2">The sequence shown here is derived from an EMBL/GenBank/DDBJ whole genome shotgun (WGS) entry which is preliminary data.</text>
</comment>
<feature type="compositionally biased region" description="Basic and acidic residues" evidence="1">
    <location>
        <begin position="96"/>
        <end position="113"/>
    </location>
</feature>
<evidence type="ECO:0000313" key="2">
    <source>
        <dbReference type="EMBL" id="KAF9995764.1"/>
    </source>
</evidence>
<accession>A0A9P6SS75</accession>
<dbReference type="AlphaFoldDB" id="A0A9P6SS75"/>
<proteinExistence type="predicted"/>
<feature type="non-terminal residue" evidence="2">
    <location>
        <position position="1"/>
    </location>
</feature>
<name>A0A9P6SS75_9FUNG</name>
<organism evidence="2 3">
    <name type="scientific">Entomortierella chlamydospora</name>
    <dbReference type="NCBI Taxonomy" id="101097"/>
    <lineage>
        <taxon>Eukaryota</taxon>
        <taxon>Fungi</taxon>
        <taxon>Fungi incertae sedis</taxon>
        <taxon>Mucoromycota</taxon>
        <taxon>Mortierellomycotina</taxon>
        <taxon>Mortierellomycetes</taxon>
        <taxon>Mortierellales</taxon>
        <taxon>Mortierellaceae</taxon>
        <taxon>Entomortierella</taxon>
    </lineage>
</organism>
<feature type="region of interest" description="Disordered" evidence="1">
    <location>
        <begin position="96"/>
        <end position="119"/>
    </location>
</feature>
<keyword evidence="3" id="KW-1185">Reference proteome</keyword>
<feature type="region of interest" description="Disordered" evidence="1">
    <location>
        <begin position="1"/>
        <end position="68"/>
    </location>
</feature>
<gene>
    <name evidence="2" type="ORF">BGZ80_007418</name>
</gene>
<evidence type="ECO:0000256" key="1">
    <source>
        <dbReference type="SAM" id="MobiDB-lite"/>
    </source>
</evidence>
<protein>
    <submittedName>
        <fullName evidence="2">Uncharacterized protein</fullName>
    </submittedName>
</protein>
<sequence length="119" mass="13824">PLPQQAFIQPRPIPPTSSEPMMTSEAKKDIELWNSKIQPTAHGGTGYINGSNYSSCPEMSDDEENLDEDLKILRERQRQELESMRLQHVQQWEKMMKLKEQKGSQERLRRKSEISNPSL</sequence>
<dbReference type="Proteomes" id="UP000703661">
    <property type="component" value="Unassembled WGS sequence"/>
</dbReference>
<feature type="compositionally biased region" description="Polar residues" evidence="1">
    <location>
        <begin position="48"/>
        <end position="57"/>
    </location>
</feature>
<reference evidence="2" key="1">
    <citation type="journal article" date="2020" name="Fungal Divers.">
        <title>Resolving the Mortierellaceae phylogeny through synthesis of multi-gene phylogenetics and phylogenomics.</title>
        <authorList>
            <person name="Vandepol N."/>
            <person name="Liber J."/>
            <person name="Desiro A."/>
            <person name="Na H."/>
            <person name="Kennedy M."/>
            <person name="Barry K."/>
            <person name="Grigoriev I.V."/>
            <person name="Miller A.N."/>
            <person name="O'Donnell K."/>
            <person name="Stajich J.E."/>
            <person name="Bonito G."/>
        </authorList>
    </citation>
    <scope>NUCLEOTIDE SEQUENCE</scope>
    <source>
        <strain evidence="2">NRRL 2769</strain>
    </source>
</reference>
<dbReference type="EMBL" id="JAAAID010003799">
    <property type="protein sequence ID" value="KAF9995764.1"/>
    <property type="molecule type" value="Genomic_DNA"/>
</dbReference>
<evidence type="ECO:0000313" key="3">
    <source>
        <dbReference type="Proteomes" id="UP000703661"/>
    </source>
</evidence>